<dbReference type="GO" id="GO:0005634">
    <property type="term" value="C:nucleus"/>
    <property type="evidence" value="ECO:0007669"/>
    <property type="project" value="UniProtKB-SubCell"/>
</dbReference>
<protein>
    <recommendedName>
        <fullName evidence="7">BHLH domain-containing protein</fullName>
    </recommendedName>
</protein>
<dbReference type="CDD" id="cd11465">
    <property type="entry name" value="bHLH_TS_scleraxis_like"/>
    <property type="match status" value="1"/>
</dbReference>
<dbReference type="SMART" id="SM00353">
    <property type="entry name" value="HLH"/>
    <property type="match status" value="1"/>
</dbReference>
<sequence>MSAVRSRRTAKNRATCSAARVEKVMQSVYEELFGDAAELTAGMACDTASDMGFGRDSQMEDTADGGYHQRSQANARERFRTHSVNSAFNNLRLLIPTEPKNRKLSKIETLRLAKSYISHLIAVLITGNTRQPCLMAQPSQLVGNGFGDEQGDGEGTSDSSQCSRGSGSTLLRHVEFGLESFDSIGSGISSEGTGRAAICTFCVSLKKIVPVEFVLNGPKCQTAILKVSFESEASMMKQRLLDWNLFT</sequence>
<reference evidence="8" key="2">
    <citation type="submission" date="2022-10" db="UniProtKB">
        <authorList>
            <consortium name="EnsemblMetazoa"/>
        </authorList>
    </citation>
    <scope>IDENTIFICATION</scope>
    <source>
        <strain evidence="8">LVP_AGWG</strain>
    </source>
</reference>
<dbReference type="GO" id="GO:0032502">
    <property type="term" value="P:developmental process"/>
    <property type="evidence" value="ECO:0007669"/>
    <property type="project" value="TreeGrafter"/>
</dbReference>
<feature type="region of interest" description="Disordered" evidence="6">
    <location>
        <begin position="144"/>
        <end position="166"/>
    </location>
</feature>
<evidence type="ECO:0000256" key="4">
    <source>
        <dbReference type="ARBA" id="ARBA00023163"/>
    </source>
</evidence>
<evidence type="ECO:0000256" key="1">
    <source>
        <dbReference type="ARBA" id="ARBA00004123"/>
    </source>
</evidence>
<evidence type="ECO:0000259" key="7">
    <source>
        <dbReference type="PROSITE" id="PS50888"/>
    </source>
</evidence>
<dbReference type="InterPro" id="IPR036638">
    <property type="entry name" value="HLH_DNA-bd_sf"/>
</dbReference>
<proteinExistence type="predicted"/>
<accession>A0A903VI38</accession>
<dbReference type="GO" id="GO:0000981">
    <property type="term" value="F:DNA-binding transcription factor activity, RNA polymerase II-specific"/>
    <property type="evidence" value="ECO:0007669"/>
    <property type="project" value="TreeGrafter"/>
</dbReference>
<keyword evidence="3" id="KW-0238">DNA-binding</keyword>
<evidence type="ECO:0000313" key="8">
    <source>
        <dbReference type="EnsemblMetazoa" id="AAEL023059-PA"/>
    </source>
</evidence>
<dbReference type="GO" id="GO:0000977">
    <property type="term" value="F:RNA polymerase II transcription regulatory region sequence-specific DNA binding"/>
    <property type="evidence" value="ECO:0007669"/>
    <property type="project" value="TreeGrafter"/>
</dbReference>
<dbReference type="AlphaFoldDB" id="A0A903VI38"/>
<dbReference type="Pfam" id="PF00010">
    <property type="entry name" value="HLH"/>
    <property type="match status" value="1"/>
</dbReference>
<dbReference type="PANTHER" id="PTHR23349">
    <property type="entry name" value="BASIC HELIX-LOOP-HELIX TRANSCRIPTION FACTOR, TWIST"/>
    <property type="match status" value="1"/>
</dbReference>
<dbReference type="Gene3D" id="4.10.280.10">
    <property type="entry name" value="Helix-loop-helix DNA-binding domain"/>
    <property type="match status" value="1"/>
</dbReference>
<feature type="compositionally biased region" description="Low complexity" evidence="6">
    <location>
        <begin position="156"/>
        <end position="166"/>
    </location>
</feature>
<dbReference type="PROSITE" id="PS50888">
    <property type="entry name" value="BHLH"/>
    <property type="match status" value="1"/>
</dbReference>
<dbReference type="GO" id="GO:0046983">
    <property type="term" value="F:protein dimerization activity"/>
    <property type="evidence" value="ECO:0007669"/>
    <property type="project" value="InterPro"/>
</dbReference>
<name>A0A903VI38_AEDAE</name>
<evidence type="ECO:0000313" key="9">
    <source>
        <dbReference type="Proteomes" id="UP000008820"/>
    </source>
</evidence>
<gene>
    <name evidence="8" type="primary">110680671</name>
</gene>
<dbReference type="InterPro" id="IPR011598">
    <property type="entry name" value="bHLH_dom"/>
</dbReference>
<feature type="domain" description="BHLH" evidence="7">
    <location>
        <begin position="68"/>
        <end position="120"/>
    </location>
</feature>
<dbReference type="FunFam" id="4.10.280.10:FF:000010">
    <property type="entry name" value="Scleraxis bHLH transcription factor"/>
    <property type="match status" value="1"/>
</dbReference>
<comment type="subcellular location">
    <subcellularLocation>
        <location evidence="1">Nucleus</location>
    </subcellularLocation>
</comment>
<evidence type="ECO:0000256" key="6">
    <source>
        <dbReference type="SAM" id="MobiDB-lite"/>
    </source>
</evidence>
<dbReference type="OrthoDB" id="6106870at2759"/>
<keyword evidence="9" id="KW-1185">Reference proteome</keyword>
<dbReference type="PANTHER" id="PTHR23349:SF42">
    <property type="entry name" value="BHLH DOMAIN-CONTAINING PROTEIN"/>
    <property type="match status" value="1"/>
</dbReference>
<evidence type="ECO:0000256" key="3">
    <source>
        <dbReference type="ARBA" id="ARBA00023125"/>
    </source>
</evidence>
<dbReference type="SUPFAM" id="SSF47459">
    <property type="entry name" value="HLH, helix-loop-helix DNA-binding domain"/>
    <property type="match status" value="1"/>
</dbReference>
<organism evidence="8 9">
    <name type="scientific">Aedes aegypti</name>
    <name type="common">Yellowfever mosquito</name>
    <name type="synonym">Culex aegypti</name>
    <dbReference type="NCBI Taxonomy" id="7159"/>
    <lineage>
        <taxon>Eukaryota</taxon>
        <taxon>Metazoa</taxon>
        <taxon>Ecdysozoa</taxon>
        <taxon>Arthropoda</taxon>
        <taxon>Hexapoda</taxon>
        <taxon>Insecta</taxon>
        <taxon>Pterygota</taxon>
        <taxon>Neoptera</taxon>
        <taxon>Endopterygota</taxon>
        <taxon>Diptera</taxon>
        <taxon>Nematocera</taxon>
        <taxon>Culicoidea</taxon>
        <taxon>Culicidae</taxon>
        <taxon>Culicinae</taxon>
        <taxon>Aedini</taxon>
        <taxon>Aedes</taxon>
        <taxon>Stegomyia</taxon>
    </lineage>
</organism>
<keyword evidence="4" id="KW-0804">Transcription</keyword>
<keyword evidence="2" id="KW-0805">Transcription regulation</keyword>
<evidence type="ECO:0000256" key="5">
    <source>
        <dbReference type="ARBA" id="ARBA00023242"/>
    </source>
</evidence>
<dbReference type="Proteomes" id="UP000008820">
    <property type="component" value="Unassembled WGS sequence"/>
</dbReference>
<dbReference type="InterPro" id="IPR050283">
    <property type="entry name" value="E-box_TF_Regulators"/>
</dbReference>
<evidence type="ECO:0000256" key="2">
    <source>
        <dbReference type="ARBA" id="ARBA00023015"/>
    </source>
</evidence>
<reference evidence="9" key="1">
    <citation type="submission" date="2017-06" db="EMBL/GenBank/DDBJ databases">
        <title>Aedes aegypti genome working group (AGWG) sequencing and assembly.</title>
        <authorList>
            <consortium name="Aedes aegypti Genome Working Group (AGWG)"/>
            <person name="Matthews B.J."/>
        </authorList>
    </citation>
    <scope>NUCLEOTIDE SEQUENCE [LARGE SCALE GENOMIC DNA]</scope>
    <source>
        <strain evidence="9">LVP_AGWG</strain>
    </source>
</reference>
<keyword evidence="5" id="KW-0539">Nucleus</keyword>
<dbReference type="EnsemblMetazoa" id="AAEL023059-RA">
    <property type="protein sequence ID" value="AAEL023059-PA"/>
    <property type="gene ID" value="AAEL023059"/>
</dbReference>